<dbReference type="SUPFAM" id="SSF56219">
    <property type="entry name" value="DNase I-like"/>
    <property type="match status" value="1"/>
</dbReference>
<reference evidence="5" key="2">
    <citation type="submission" date="2025-08" db="UniProtKB">
        <authorList>
            <consortium name="RefSeq"/>
        </authorList>
    </citation>
    <scope>IDENTIFICATION</scope>
    <source>
        <tissue evidence="5">Leaf</tissue>
    </source>
</reference>
<organism evidence="4 5">
    <name type="scientific">Camelina sativa</name>
    <name type="common">False flax</name>
    <name type="synonym">Myagrum sativum</name>
    <dbReference type="NCBI Taxonomy" id="90675"/>
    <lineage>
        <taxon>Eukaryota</taxon>
        <taxon>Viridiplantae</taxon>
        <taxon>Streptophyta</taxon>
        <taxon>Embryophyta</taxon>
        <taxon>Tracheophyta</taxon>
        <taxon>Spermatophyta</taxon>
        <taxon>Magnoliopsida</taxon>
        <taxon>eudicotyledons</taxon>
        <taxon>Gunneridae</taxon>
        <taxon>Pentapetalae</taxon>
        <taxon>rosids</taxon>
        <taxon>malvids</taxon>
        <taxon>Brassicales</taxon>
        <taxon>Brassicaceae</taxon>
        <taxon>Camelineae</taxon>
        <taxon>Camelina</taxon>
    </lineage>
</organism>
<dbReference type="InterPro" id="IPR036397">
    <property type="entry name" value="RNaseH_sf"/>
</dbReference>
<evidence type="ECO:0000259" key="1">
    <source>
        <dbReference type="Pfam" id="PF00078"/>
    </source>
</evidence>
<feature type="domain" description="RNase H type-1" evidence="2">
    <location>
        <begin position="1051"/>
        <end position="1170"/>
    </location>
</feature>
<name>A0ABM0Y4B5_CAMSA</name>
<evidence type="ECO:0000259" key="2">
    <source>
        <dbReference type="Pfam" id="PF13456"/>
    </source>
</evidence>
<dbReference type="GeneID" id="104772312"/>
<dbReference type="Gene3D" id="3.30.420.10">
    <property type="entry name" value="Ribonuclease H-like superfamily/Ribonuclease H"/>
    <property type="match status" value="1"/>
</dbReference>
<dbReference type="Pfam" id="PF13456">
    <property type="entry name" value="RVT_3"/>
    <property type="match status" value="1"/>
</dbReference>
<dbReference type="InterPro" id="IPR000477">
    <property type="entry name" value="RT_dom"/>
</dbReference>
<accession>A0ABM0Y4B5</accession>
<protein>
    <submittedName>
        <fullName evidence="5">Uncharacterized protein LOC104772312</fullName>
    </submittedName>
</protein>
<proteinExistence type="predicted"/>
<evidence type="ECO:0000259" key="3">
    <source>
        <dbReference type="Pfam" id="PF13966"/>
    </source>
</evidence>
<dbReference type="Pfam" id="PF00078">
    <property type="entry name" value="RVT_1"/>
    <property type="match status" value="1"/>
</dbReference>
<dbReference type="InterPro" id="IPR044730">
    <property type="entry name" value="RNase_H-like_dom_plant"/>
</dbReference>
<feature type="domain" description="Reverse transcriptase" evidence="1">
    <location>
        <begin position="369"/>
        <end position="503"/>
    </location>
</feature>
<dbReference type="PANTHER" id="PTHR33116:SF86">
    <property type="entry name" value="REVERSE TRANSCRIPTASE DOMAIN-CONTAINING PROTEIN"/>
    <property type="match status" value="1"/>
</dbReference>
<evidence type="ECO:0000313" key="4">
    <source>
        <dbReference type="Proteomes" id="UP000694864"/>
    </source>
</evidence>
<dbReference type="InterPro" id="IPR036691">
    <property type="entry name" value="Endo/exonu/phosph_ase_sf"/>
</dbReference>
<gene>
    <name evidence="5" type="primary">LOC104772312</name>
</gene>
<evidence type="ECO:0000313" key="5">
    <source>
        <dbReference type="RefSeq" id="XP_010495244.1"/>
    </source>
</evidence>
<dbReference type="Pfam" id="PF13966">
    <property type="entry name" value="zf-RVT"/>
    <property type="match status" value="1"/>
</dbReference>
<reference evidence="4" key="1">
    <citation type="journal article" date="2014" name="Nat. Commun.">
        <title>The emerging biofuel crop Camelina sativa retains a highly undifferentiated hexaploid genome structure.</title>
        <authorList>
            <person name="Kagale S."/>
            <person name="Koh C."/>
            <person name="Nixon J."/>
            <person name="Bollina V."/>
            <person name="Clarke W.E."/>
            <person name="Tuteja R."/>
            <person name="Spillane C."/>
            <person name="Robinson S.J."/>
            <person name="Links M.G."/>
            <person name="Clarke C."/>
            <person name="Higgins E.E."/>
            <person name="Huebert T."/>
            <person name="Sharpe A.G."/>
            <person name="Parkin I.A."/>
        </authorList>
    </citation>
    <scope>NUCLEOTIDE SEQUENCE [LARGE SCALE GENOMIC DNA]</scope>
    <source>
        <strain evidence="4">cv. DH55</strain>
    </source>
</reference>
<sequence length="1200" mass="139784">MRTAAWNCRGLGNDLAVQRLKEIKKTYSPDIIFLFETKQGDDAVRGIVAELGYDRVVTVPPIRMFTLMDLVFTCRVFMDLKHTGNPFSWVGKRYSHDVACCLDRTMVNSEWLAQYPASHVEFLELLESDHRPVITTISNDFTPRKGHIYFDSRLTIHFHLEKKGNRTNSQEEIGILKKLLDQAHTNGSPTHHIRDLRMKLSCAYKEEEEFWRIKNHKTWLASGDRNTKYFFATAKSHTARNKLYSILDDERFEHCGDSQIGKVAESYFTKLFKSELSPQNNHYHVFRDFKQRVTPAINQDLTKPVTEEEIKYAVFDNGATKAPGPDGFTGAFYQNFWDTTKDAVSQEVRNFFDQGVFDKSLNHTNICLIPKNTEANHMSEFLPIALCNVSYKIISKVLVGRLKQHLHLIISEERAAFIPGRIITDNVLIAHELIHALKVKRRCANSYMAIKTDITKAYDRLEWDFLQVTMFKFGFDVKWIQWIMTYVRTPTFSVNINGNPQGFIQPKRGISHMMKRAEAQGMIKGMKISNASPSKASGQQINKRKSSLTFGKWVPEALKTQIRHRLQIHNDGGCGKYLGLPEQFGQKKIEMFQYIVEKVQNRTKGWNNKFLSHRGKEILLKAIALAMPVYTMNCFKIPKWICEEIERIIANYWWNTQQNGNAVHWVAWDRLKYMKKEGGLGFRDIEQFNEALLAKQAWRILQHPNSLMSRILKGRYFSDSNILDATRGTQPSFGWQSLLVGRDLLKKGLRFTVGDETSIKTWTDPWLPVHPPRPPRLAKNIQGDSSTVNTLFLPNRSSWNESLVRDKVYLDDVNHILLIKKSHWQNQDYLGWHYTENGIYPVKSGYWLATHLPEQEFQVRPPYGNPQLKTDIWKTKLPPKFKHFLWRMSFRTLATGDELERRHISTNPFCKRCVHVVETTEHLFFTCPNAMQIWRCSNIPIRSLLNPNEHLEDKLKAILEFYKQRSHYDRLSLLPFWILWKIWTSRNKLIFQKINHTWQRLLREAKQETDEWLAIIPPPSRVNPQVPCSTISSKRNSSNWQKPPYGWVKCNYDGSFLDEDRQATSGWIVRDDQGHFKEAGQVTGAKVKSAFEAECQSLIFAMQQTWRNGYTNVIFEGDCQSLVTAINNSSLCFDIYNWIQEIKGWATRFNNVVFRWTSRQSNHLADQLAKVQRERNIESSLYFSIPFCILADFNSVFYIS</sequence>
<dbReference type="InterPro" id="IPR026960">
    <property type="entry name" value="RVT-Znf"/>
</dbReference>
<dbReference type="PANTHER" id="PTHR33116">
    <property type="entry name" value="REVERSE TRANSCRIPTASE ZINC-BINDING DOMAIN-CONTAINING PROTEIN-RELATED-RELATED"/>
    <property type="match status" value="1"/>
</dbReference>
<keyword evidence="4" id="KW-1185">Reference proteome</keyword>
<dbReference type="SUPFAM" id="SSF53098">
    <property type="entry name" value="Ribonuclease H-like"/>
    <property type="match status" value="1"/>
</dbReference>
<dbReference type="CDD" id="cd06222">
    <property type="entry name" value="RNase_H_like"/>
    <property type="match status" value="1"/>
</dbReference>
<dbReference type="InterPro" id="IPR002156">
    <property type="entry name" value="RNaseH_domain"/>
</dbReference>
<dbReference type="Proteomes" id="UP000694864">
    <property type="component" value="Chromosome 20"/>
</dbReference>
<dbReference type="RefSeq" id="XP_010495244.1">
    <property type="nucleotide sequence ID" value="XM_010496942.1"/>
</dbReference>
<feature type="domain" description="Reverse transcriptase zinc-binding" evidence="3">
    <location>
        <begin position="867"/>
        <end position="934"/>
    </location>
</feature>
<dbReference type="InterPro" id="IPR012337">
    <property type="entry name" value="RNaseH-like_sf"/>
</dbReference>